<feature type="region of interest" description="Disordered" evidence="1">
    <location>
        <begin position="193"/>
        <end position="219"/>
    </location>
</feature>
<dbReference type="PANTHER" id="PTHR40032:SF1">
    <property type="entry name" value="EXPORTED PROTEIN"/>
    <property type="match status" value="1"/>
</dbReference>
<evidence type="ECO:0000313" key="5">
    <source>
        <dbReference type="Proteomes" id="UP000286746"/>
    </source>
</evidence>
<dbReference type="Proteomes" id="UP000286746">
    <property type="component" value="Unassembled WGS sequence"/>
</dbReference>
<protein>
    <recommendedName>
        <fullName evidence="3">Putative amidase domain-containing protein</fullName>
    </recommendedName>
</protein>
<feature type="chain" id="PRO_5019557234" description="Putative amidase domain-containing protein" evidence="2">
    <location>
        <begin position="31"/>
        <end position="377"/>
    </location>
</feature>
<dbReference type="InterPro" id="IPR024301">
    <property type="entry name" value="Amidase_6"/>
</dbReference>
<sequence>MTSTILRSAVGTVLTVAAVAVCLPASSAAAAPRTTAADQATTQTFSRTADALLTQRTAALLDNRSGRIAELPRKQVRLSARLARAEDAGVSSLRARKKRLAGLGEAYTAADTRVTVDSTRLTGRHATVEVTESTTLTYKKIRGDEPATTGFKARHEMDFTAVPGGTWELTGIRSRDEGPGAINAPTLRAATVADDGNTMPSAPRAGISRPSRPSPRKQLTGGLDYAAMAAYSEKYWRNYNPEYRKFNAAGGDCTNFLSQALKAGGWKTEGGSASDYRKWWYDASYQSDSWVGANEWSWYALNSKRVTSLSNVYQMDVGDVMQMDFDGDGSKDHSMMTTYRSSYGVPYLTYHSTNTYRKSVASIIASYPDSVYYAYRT</sequence>
<dbReference type="PANTHER" id="PTHR40032">
    <property type="entry name" value="EXPORTED PROTEIN-RELATED"/>
    <property type="match status" value="1"/>
</dbReference>
<evidence type="ECO:0000259" key="3">
    <source>
        <dbReference type="Pfam" id="PF12671"/>
    </source>
</evidence>
<evidence type="ECO:0000256" key="1">
    <source>
        <dbReference type="SAM" id="MobiDB-lite"/>
    </source>
</evidence>
<dbReference type="Pfam" id="PF12671">
    <property type="entry name" value="Amidase_6"/>
    <property type="match status" value="1"/>
</dbReference>
<dbReference type="AlphaFoldDB" id="A0A401VV57"/>
<proteinExistence type="predicted"/>
<reference evidence="4 5" key="1">
    <citation type="submission" date="2018-11" db="EMBL/GenBank/DDBJ databases">
        <title>Whole genome sequence of Streptomyces paromomycinus NBRC 15454(T).</title>
        <authorList>
            <person name="Komaki H."/>
            <person name="Tamura T."/>
        </authorList>
    </citation>
    <scope>NUCLEOTIDE SEQUENCE [LARGE SCALE GENOMIC DNA]</scope>
    <source>
        <strain evidence="4 5">NBRC 15454</strain>
    </source>
</reference>
<keyword evidence="5" id="KW-1185">Reference proteome</keyword>
<dbReference type="EMBL" id="BHZD01000001">
    <property type="protein sequence ID" value="GCD40954.1"/>
    <property type="molecule type" value="Genomic_DNA"/>
</dbReference>
<accession>A0A401VV57</accession>
<organism evidence="4 5">
    <name type="scientific">Streptomyces paromomycinus</name>
    <name type="common">Streptomyces rimosus subsp. paromomycinus</name>
    <dbReference type="NCBI Taxonomy" id="92743"/>
    <lineage>
        <taxon>Bacteria</taxon>
        <taxon>Bacillati</taxon>
        <taxon>Actinomycetota</taxon>
        <taxon>Actinomycetes</taxon>
        <taxon>Kitasatosporales</taxon>
        <taxon>Streptomycetaceae</taxon>
        <taxon>Streptomyces</taxon>
    </lineage>
</organism>
<evidence type="ECO:0000256" key="2">
    <source>
        <dbReference type="SAM" id="SignalP"/>
    </source>
</evidence>
<keyword evidence="2" id="KW-0732">Signal</keyword>
<feature type="domain" description="Putative amidase" evidence="3">
    <location>
        <begin position="224"/>
        <end position="374"/>
    </location>
</feature>
<name>A0A401VV57_STREY</name>
<evidence type="ECO:0000313" key="4">
    <source>
        <dbReference type="EMBL" id="GCD40954.1"/>
    </source>
</evidence>
<dbReference type="RefSeq" id="WP_246177170.1">
    <property type="nucleotide sequence ID" value="NZ_BHZD01000001.1"/>
</dbReference>
<feature type="signal peptide" evidence="2">
    <location>
        <begin position="1"/>
        <end position="30"/>
    </location>
</feature>
<comment type="caution">
    <text evidence="4">The sequence shown here is derived from an EMBL/GenBank/DDBJ whole genome shotgun (WGS) entry which is preliminary data.</text>
</comment>
<gene>
    <name evidence="4" type="ORF">GKJPGBOP_00607</name>
</gene>